<evidence type="ECO:0000256" key="2">
    <source>
        <dbReference type="ARBA" id="ARBA00022630"/>
    </source>
</evidence>
<feature type="domain" description="Amine oxidase" evidence="7">
    <location>
        <begin position="11"/>
        <end position="461"/>
    </location>
</feature>
<dbReference type="SUPFAM" id="SSF51905">
    <property type="entry name" value="FAD/NAD(P)-binding domain"/>
    <property type="match status" value="1"/>
</dbReference>
<keyword evidence="5" id="KW-0350">Heme biosynthesis</keyword>
<dbReference type="GO" id="GO:0006783">
    <property type="term" value="P:heme biosynthetic process"/>
    <property type="evidence" value="ECO:0007669"/>
    <property type="project" value="UniProtKB-KW"/>
</dbReference>
<dbReference type="KEGG" id="nba:CUN60_05230"/>
<evidence type="ECO:0000256" key="6">
    <source>
        <dbReference type="ARBA" id="ARBA00023444"/>
    </source>
</evidence>
<evidence type="ECO:0000256" key="5">
    <source>
        <dbReference type="ARBA" id="ARBA00023133"/>
    </source>
</evidence>
<evidence type="ECO:0000256" key="3">
    <source>
        <dbReference type="ARBA" id="ARBA00022827"/>
    </source>
</evidence>
<keyword evidence="3" id="KW-0274">FAD</keyword>
<dbReference type="Pfam" id="PF01593">
    <property type="entry name" value="Amino_oxidase"/>
    <property type="match status" value="1"/>
</dbReference>
<evidence type="ECO:0000259" key="7">
    <source>
        <dbReference type="Pfam" id="PF01593"/>
    </source>
</evidence>
<dbReference type="EMBL" id="CP024847">
    <property type="protein sequence ID" value="AUR51721.1"/>
    <property type="molecule type" value="Genomic_DNA"/>
</dbReference>
<keyword evidence="4" id="KW-0560">Oxidoreductase</keyword>
<name>A0A2I7N5L6_9NEIS</name>
<dbReference type="InterPro" id="IPR004572">
    <property type="entry name" value="Protoporphyrinogen_oxidase"/>
</dbReference>
<dbReference type="PANTHER" id="PTHR42923:SF3">
    <property type="entry name" value="PROTOPORPHYRINOGEN OXIDASE"/>
    <property type="match status" value="1"/>
</dbReference>
<keyword evidence="2" id="KW-0285">Flavoprotein</keyword>
<comment type="cofactor">
    <cofactor evidence="1">
        <name>FAD</name>
        <dbReference type="ChEBI" id="CHEBI:57692"/>
    </cofactor>
</comment>
<dbReference type="Gene3D" id="3.90.660.20">
    <property type="entry name" value="Protoporphyrinogen oxidase, mitochondrial, domain 2"/>
    <property type="match status" value="1"/>
</dbReference>
<accession>A0A2I7N5L6</accession>
<dbReference type="GO" id="GO:0004729">
    <property type="term" value="F:oxygen-dependent protoporphyrinogen oxidase activity"/>
    <property type="evidence" value="ECO:0007669"/>
    <property type="project" value="InterPro"/>
</dbReference>
<evidence type="ECO:0000313" key="8">
    <source>
        <dbReference type="EMBL" id="AUR51721.1"/>
    </source>
</evidence>
<dbReference type="Proteomes" id="UP000236655">
    <property type="component" value="Chromosome"/>
</dbReference>
<evidence type="ECO:0000256" key="1">
    <source>
        <dbReference type="ARBA" id="ARBA00001974"/>
    </source>
</evidence>
<dbReference type="AlphaFoldDB" id="A0A2I7N5L6"/>
<dbReference type="Gene3D" id="3.50.50.60">
    <property type="entry name" value="FAD/NAD(P)-binding domain"/>
    <property type="match status" value="1"/>
</dbReference>
<dbReference type="SUPFAM" id="SSF54373">
    <property type="entry name" value="FAD-linked reductases, C-terminal domain"/>
    <property type="match status" value="1"/>
</dbReference>
<evidence type="ECO:0000256" key="4">
    <source>
        <dbReference type="ARBA" id="ARBA00023002"/>
    </source>
</evidence>
<dbReference type="InterPro" id="IPR036188">
    <property type="entry name" value="FAD/NAD-bd_sf"/>
</dbReference>
<dbReference type="InterPro" id="IPR050464">
    <property type="entry name" value="Zeta_carotene_desat/Oxidored"/>
</dbReference>
<comment type="pathway">
    <text evidence="6">Porphyrin-containing compound metabolism.</text>
</comment>
<dbReference type="NCBIfam" id="TIGR00562">
    <property type="entry name" value="proto_IX_ox"/>
    <property type="match status" value="1"/>
</dbReference>
<evidence type="ECO:0000313" key="9">
    <source>
        <dbReference type="Proteomes" id="UP000236655"/>
    </source>
</evidence>
<keyword evidence="9" id="KW-1185">Reference proteome</keyword>
<protein>
    <submittedName>
        <fullName evidence="8">Protoporphyrinogen oxidase</fullName>
    </submittedName>
</protein>
<reference evidence="9" key="1">
    <citation type="submission" date="2017-11" db="EMBL/GenBank/DDBJ databases">
        <authorList>
            <person name="Chan K.G."/>
            <person name="Lee L.S."/>
        </authorList>
    </citation>
    <scope>NUCLEOTIDE SEQUENCE [LARGE SCALE GENOMIC DNA]</scope>
    <source>
        <strain evidence="9">DSM 100970</strain>
    </source>
</reference>
<dbReference type="OrthoDB" id="5792777at2"/>
<organism evidence="8 9">
    <name type="scientific">Aquella oligotrophica</name>
    <dbReference type="NCBI Taxonomy" id="2067065"/>
    <lineage>
        <taxon>Bacteria</taxon>
        <taxon>Pseudomonadati</taxon>
        <taxon>Pseudomonadota</taxon>
        <taxon>Betaproteobacteria</taxon>
        <taxon>Neisseriales</taxon>
        <taxon>Neisseriaceae</taxon>
        <taxon>Aquella</taxon>
    </lineage>
</organism>
<dbReference type="Gene3D" id="1.10.3110.10">
    <property type="entry name" value="protoporphyrinogen ix oxidase, domain 3"/>
    <property type="match status" value="1"/>
</dbReference>
<gene>
    <name evidence="8" type="primary">hemG</name>
    <name evidence="8" type="ORF">CUN60_05230</name>
</gene>
<dbReference type="PANTHER" id="PTHR42923">
    <property type="entry name" value="PROTOPORPHYRINOGEN OXIDASE"/>
    <property type="match status" value="1"/>
</dbReference>
<proteinExistence type="predicted"/>
<sequence>MMKIVIIGGGISGLTTAYYVQKKIAAAGINADVKVIEKEAVTGGKVKSILNKGALHEWGPNGFLDNKPLTLELCEELGISDKLLVSNDSARKRFIYSNGKLYRLAENPLKFFLSGLLSITGRFRILAEPFIKKYAEKKDETLAAFARRRLGQEALDKLIAPMASGIFAGNPETMSLKACFPRIYQLEQQYGSLIKAMRQIAKARKNEDEESAPASATGPGGKLTSFVNGLQTLTDSLASHIGKENILNGEICSLIKNQDGSYTLIDKENNKISADIVISALPAYSASQVFTDLDSNLANSLARIKYAPLIVVCSSYEKTRVKDDLDGFGYLLARDETIPVLGTLWDSSIFPNRAPDDSILLRSMLGGARHPNLIKYTDEQISLVVRESYETILDIKFAPQTETIYRHEQAIPEYGVGHCDLVNEIESSVASHLGLFITGNAFHGVGINDCINAANLISANVLNYLVGQD</sequence>
<dbReference type="InterPro" id="IPR002937">
    <property type="entry name" value="Amino_oxidase"/>
</dbReference>